<evidence type="ECO:0000259" key="4">
    <source>
        <dbReference type="PROSITE" id="PS51898"/>
    </source>
</evidence>
<dbReference type="Gene3D" id="1.10.443.10">
    <property type="entry name" value="Intergrase catalytic core"/>
    <property type="match status" value="1"/>
</dbReference>
<evidence type="ECO:0000313" key="6">
    <source>
        <dbReference type="Proteomes" id="UP000253436"/>
    </source>
</evidence>
<dbReference type="InterPro" id="IPR010998">
    <property type="entry name" value="Integrase_recombinase_N"/>
</dbReference>
<feature type="domain" description="Tyr recombinase" evidence="4">
    <location>
        <begin position="271"/>
        <end position="457"/>
    </location>
</feature>
<dbReference type="GO" id="GO:0015074">
    <property type="term" value="P:DNA integration"/>
    <property type="evidence" value="ECO:0007669"/>
    <property type="project" value="InterPro"/>
</dbReference>
<keyword evidence="2" id="KW-0238">DNA-binding</keyword>
<dbReference type="EMBL" id="QPJO01000005">
    <property type="protein sequence ID" value="RCW90117.1"/>
    <property type="molecule type" value="Genomic_DNA"/>
</dbReference>
<evidence type="ECO:0000256" key="2">
    <source>
        <dbReference type="ARBA" id="ARBA00023125"/>
    </source>
</evidence>
<dbReference type="GO" id="GO:0003677">
    <property type="term" value="F:DNA binding"/>
    <property type="evidence" value="ECO:0007669"/>
    <property type="project" value="UniProtKB-KW"/>
</dbReference>
<name>A0A368ZCA4_9FLAO</name>
<dbReference type="InterPro" id="IPR013762">
    <property type="entry name" value="Integrase-like_cat_sf"/>
</dbReference>
<comment type="similarity">
    <text evidence="1">Belongs to the 'phage' integrase family.</text>
</comment>
<dbReference type="Gene3D" id="1.10.150.130">
    <property type="match status" value="1"/>
</dbReference>
<proteinExistence type="inferred from homology"/>
<dbReference type="AlphaFoldDB" id="A0A368ZCA4"/>
<keyword evidence="6" id="KW-1185">Reference proteome</keyword>
<dbReference type="PANTHER" id="PTHR30349:SF41">
    <property type="entry name" value="INTEGRASE_RECOMBINASE PROTEIN MJ0367-RELATED"/>
    <property type="match status" value="1"/>
</dbReference>
<dbReference type="InterPro" id="IPR011010">
    <property type="entry name" value="DNA_brk_join_enz"/>
</dbReference>
<dbReference type="Pfam" id="PF00589">
    <property type="entry name" value="Phage_integrase"/>
    <property type="match status" value="1"/>
</dbReference>
<keyword evidence="3" id="KW-0233">DNA recombination</keyword>
<sequence length="462" mass="53932">MSSFSVFLRAVHDTVHDYPMKLTYTEPKIYTGGVDVSKWSSLKKSEQKAALSKAWYVYYSYRDPQTQKLKRQPNIKAGANLLTTKKERLLILKQIKKALVFVLDRGYNPYADNKDLKDDLLILLERGDKLSFKSNEINHRETKVDQGVVKEVTKEVHVNDVVIHSIQEAFDKAMSIKVQTLKANSYSRYKSRINQFRKWLKANNIKETQDIKVITKKVVVEYLNEVLIKTSARNRNNSRTDISSLFQVLFDNDLIDVNFVKQINVLKSNPERNKTYKSSELDKILNYLEEKDQILLTFVHFIAYGFLRPIEICRLKVGDIDVKDSKMYIRAKNKPVKIKIIPNILIESLPDLSFKDPSLSLFTPQGIGGVWDISDDYKRDHFSKRYKKIKDHFNLGSDYGLYSFRHTFVTKLYRSLREEKTPYEAKSALMQITGHNTMEALEKYLRDIDAELPEDFSKYFNN</sequence>
<accession>A0A368ZCA4</accession>
<dbReference type="InterPro" id="IPR002104">
    <property type="entry name" value="Integrase_catalytic"/>
</dbReference>
<dbReference type="PROSITE" id="PS51898">
    <property type="entry name" value="TYR_RECOMBINASE"/>
    <property type="match status" value="1"/>
</dbReference>
<evidence type="ECO:0000256" key="3">
    <source>
        <dbReference type="ARBA" id="ARBA00023172"/>
    </source>
</evidence>
<dbReference type="GO" id="GO:0006310">
    <property type="term" value="P:DNA recombination"/>
    <property type="evidence" value="ECO:0007669"/>
    <property type="project" value="UniProtKB-KW"/>
</dbReference>
<organism evidence="5 6">
    <name type="scientific">Winogradskyella arenosi</name>
    <dbReference type="NCBI Taxonomy" id="533325"/>
    <lineage>
        <taxon>Bacteria</taxon>
        <taxon>Pseudomonadati</taxon>
        <taxon>Bacteroidota</taxon>
        <taxon>Flavobacteriia</taxon>
        <taxon>Flavobacteriales</taxon>
        <taxon>Flavobacteriaceae</taxon>
        <taxon>Winogradskyella</taxon>
    </lineage>
</organism>
<reference evidence="5 6" key="1">
    <citation type="submission" date="2018-07" db="EMBL/GenBank/DDBJ databases">
        <title>Genomic Encyclopedia of Type Strains, Phase III (KMG-III): the genomes of soil and plant-associated and newly described type strains.</title>
        <authorList>
            <person name="Whitman W."/>
        </authorList>
    </citation>
    <scope>NUCLEOTIDE SEQUENCE [LARGE SCALE GENOMIC DNA]</scope>
    <source>
        <strain evidence="5 6">CECT 7958</strain>
    </source>
</reference>
<comment type="caution">
    <text evidence="5">The sequence shown here is derived from an EMBL/GenBank/DDBJ whole genome shotgun (WGS) entry which is preliminary data.</text>
</comment>
<dbReference type="PANTHER" id="PTHR30349">
    <property type="entry name" value="PHAGE INTEGRASE-RELATED"/>
    <property type="match status" value="1"/>
</dbReference>
<dbReference type="Proteomes" id="UP000253436">
    <property type="component" value="Unassembled WGS sequence"/>
</dbReference>
<dbReference type="OrthoDB" id="9806835at2"/>
<gene>
    <name evidence="5" type="ORF">DFQ08_1055</name>
</gene>
<evidence type="ECO:0000256" key="1">
    <source>
        <dbReference type="ARBA" id="ARBA00008857"/>
    </source>
</evidence>
<dbReference type="SUPFAM" id="SSF56349">
    <property type="entry name" value="DNA breaking-rejoining enzymes"/>
    <property type="match status" value="1"/>
</dbReference>
<dbReference type="CDD" id="cd00397">
    <property type="entry name" value="DNA_BRE_C"/>
    <property type="match status" value="1"/>
</dbReference>
<evidence type="ECO:0000313" key="5">
    <source>
        <dbReference type="EMBL" id="RCW90117.1"/>
    </source>
</evidence>
<dbReference type="InterPro" id="IPR050090">
    <property type="entry name" value="Tyrosine_recombinase_XerCD"/>
</dbReference>
<protein>
    <submittedName>
        <fullName evidence="5">Site-specific recombinase XerD</fullName>
    </submittedName>
</protein>